<keyword evidence="2" id="KW-0732">Signal</keyword>
<dbReference type="PROSITE" id="PS51257">
    <property type="entry name" value="PROKAR_LIPOPROTEIN"/>
    <property type="match status" value="1"/>
</dbReference>
<accession>A0A1G1Y772</accession>
<evidence type="ECO:0000313" key="4">
    <source>
        <dbReference type="EMBL" id="OGY47676.1"/>
    </source>
</evidence>
<proteinExistence type="predicted"/>
<evidence type="ECO:0000259" key="3">
    <source>
        <dbReference type="Pfam" id="PF13529"/>
    </source>
</evidence>
<dbReference type="Proteomes" id="UP000178385">
    <property type="component" value="Unassembled WGS sequence"/>
</dbReference>
<sequence>MNRWLFSVGIGLLLIGSGCAVADQKTSMSPVRPVQDQTPPAATTTTSAPQPVAPELVETEPVLVSTDKPEQPAVQPNEVTTVKNYTVSFTSQAPFAVWDELHGEACEEASLIMAMAYFRDFVLTPHAAEQEILNLINWETDNGYQVDLTGAETKAVAEQYYNLTAELMYEVSADRIKKELDAGRLVILPLAGREIGNPYFQTPGPIYHMLVVVGYDEDEFITNDPGTKRGEGYRYKYAALLNAVHDWDHGRAAGGMTDEEMAQGQRVMVAVSD</sequence>
<dbReference type="Gene3D" id="3.90.70.10">
    <property type="entry name" value="Cysteine proteinases"/>
    <property type="match status" value="1"/>
</dbReference>
<evidence type="ECO:0000256" key="1">
    <source>
        <dbReference type="SAM" id="MobiDB-lite"/>
    </source>
</evidence>
<dbReference type="AlphaFoldDB" id="A0A1G1Y772"/>
<name>A0A1G1Y772_9BACT</name>
<evidence type="ECO:0000313" key="5">
    <source>
        <dbReference type="Proteomes" id="UP000178385"/>
    </source>
</evidence>
<evidence type="ECO:0000256" key="2">
    <source>
        <dbReference type="SAM" id="SignalP"/>
    </source>
</evidence>
<feature type="domain" description="Peptidase C39-like" evidence="3">
    <location>
        <begin position="92"/>
        <end position="225"/>
    </location>
</feature>
<feature type="region of interest" description="Disordered" evidence="1">
    <location>
        <begin position="28"/>
        <end position="54"/>
    </location>
</feature>
<dbReference type="Pfam" id="PF13529">
    <property type="entry name" value="Peptidase_C39_2"/>
    <property type="match status" value="1"/>
</dbReference>
<organism evidence="4 5">
    <name type="scientific">Candidatus Buchananbacteria bacterium RIFCSPHIGHO2_01_FULL_47_11b</name>
    <dbReference type="NCBI Taxonomy" id="1797537"/>
    <lineage>
        <taxon>Bacteria</taxon>
        <taxon>Candidatus Buchananiibacteriota</taxon>
    </lineage>
</organism>
<dbReference type="InterPro" id="IPR039564">
    <property type="entry name" value="Peptidase_C39-like"/>
</dbReference>
<protein>
    <recommendedName>
        <fullName evidence="3">Peptidase C39-like domain-containing protein</fullName>
    </recommendedName>
</protein>
<reference evidence="4 5" key="1">
    <citation type="journal article" date="2016" name="Nat. Commun.">
        <title>Thousands of microbial genomes shed light on interconnected biogeochemical processes in an aquifer system.</title>
        <authorList>
            <person name="Anantharaman K."/>
            <person name="Brown C.T."/>
            <person name="Hug L.A."/>
            <person name="Sharon I."/>
            <person name="Castelle C.J."/>
            <person name="Probst A.J."/>
            <person name="Thomas B.C."/>
            <person name="Singh A."/>
            <person name="Wilkins M.J."/>
            <person name="Karaoz U."/>
            <person name="Brodie E.L."/>
            <person name="Williams K.H."/>
            <person name="Hubbard S.S."/>
            <person name="Banfield J.F."/>
        </authorList>
    </citation>
    <scope>NUCLEOTIDE SEQUENCE [LARGE SCALE GENOMIC DNA]</scope>
</reference>
<dbReference type="EMBL" id="MHIG01000010">
    <property type="protein sequence ID" value="OGY47676.1"/>
    <property type="molecule type" value="Genomic_DNA"/>
</dbReference>
<feature type="signal peptide" evidence="2">
    <location>
        <begin position="1"/>
        <end position="22"/>
    </location>
</feature>
<gene>
    <name evidence="4" type="ORF">A2840_00115</name>
</gene>
<comment type="caution">
    <text evidence="4">The sequence shown here is derived from an EMBL/GenBank/DDBJ whole genome shotgun (WGS) entry which is preliminary data.</text>
</comment>
<feature type="chain" id="PRO_5009581490" description="Peptidase C39-like domain-containing protein" evidence="2">
    <location>
        <begin position="23"/>
        <end position="273"/>
    </location>
</feature>
<feature type="compositionally biased region" description="Low complexity" evidence="1">
    <location>
        <begin position="38"/>
        <end position="54"/>
    </location>
</feature>